<dbReference type="Gene3D" id="3.60.70.12">
    <property type="entry name" value="L-amino peptidase D-ALA esterase/amidase"/>
    <property type="match status" value="1"/>
</dbReference>
<reference evidence="7" key="1">
    <citation type="journal article" date="2014" name="Front. Microbiol.">
        <title>High frequency of phylogenetically diverse reductive dehalogenase-homologous genes in deep subseafloor sedimentary metagenomes.</title>
        <authorList>
            <person name="Kawai M."/>
            <person name="Futagami T."/>
            <person name="Toyoda A."/>
            <person name="Takaki Y."/>
            <person name="Nishi S."/>
            <person name="Hori S."/>
            <person name="Arai W."/>
            <person name="Tsubouchi T."/>
            <person name="Morono Y."/>
            <person name="Uchiyama I."/>
            <person name="Ito T."/>
            <person name="Fujiyama A."/>
            <person name="Inagaki F."/>
            <person name="Takami H."/>
        </authorList>
    </citation>
    <scope>NUCLEOTIDE SEQUENCE</scope>
    <source>
        <strain evidence="7">Expedition CK06-06</strain>
    </source>
</reference>
<dbReference type="GO" id="GO:0006592">
    <property type="term" value="P:ornithine biosynthetic process"/>
    <property type="evidence" value="ECO:0007669"/>
    <property type="project" value="TreeGrafter"/>
</dbReference>
<keyword evidence="5" id="KW-0068">Autocatalytic cleavage</keyword>
<dbReference type="InterPro" id="IPR042195">
    <property type="entry name" value="ArgJ_beta_C"/>
</dbReference>
<protein>
    <submittedName>
        <fullName evidence="7">Uncharacterized protein</fullName>
    </submittedName>
</protein>
<dbReference type="GO" id="GO:0004358">
    <property type="term" value="F:L-glutamate N-acetyltransferase activity, acting on acetyl-L-ornithine as donor"/>
    <property type="evidence" value="ECO:0007669"/>
    <property type="project" value="InterPro"/>
</dbReference>
<evidence type="ECO:0000313" key="7">
    <source>
        <dbReference type="EMBL" id="GAH00852.1"/>
    </source>
</evidence>
<dbReference type="SUPFAM" id="SSF56266">
    <property type="entry name" value="DmpA/ArgJ-like"/>
    <property type="match status" value="1"/>
</dbReference>
<name>X1C0Q3_9ZZZZ</name>
<dbReference type="NCBIfam" id="TIGR00120">
    <property type="entry name" value="ArgJ"/>
    <property type="match status" value="1"/>
</dbReference>
<gene>
    <name evidence="7" type="ORF">S01H4_39622</name>
</gene>
<dbReference type="GO" id="GO:0006526">
    <property type="term" value="P:L-arginine biosynthetic process"/>
    <property type="evidence" value="ECO:0007669"/>
    <property type="project" value="UniProtKB-KW"/>
</dbReference>
<keyword evidence="3" id="KW-0028">Amino-acid biosynthesis</keyword>
<organism evidence="7">
    <name type="scientific">marine sediment metagenome</name>
    <dbReference type="NCBI Taxonomy" id="412755"/>
    <lineage>
        <taxon>unclassified sequences</taxon>
        <taxon>metagenomes</taxon>
        <taxon>ecological metagenomes</taxon>
    </lineage>
</organism>
<proteinExistence type="inferred from homology"/>
<dbReference type="NCBIfam" id="NF003802">
    <property type="entry name" value="PRK05388.1"/>
    <property type="match status" value="1"/>
</dbReference>
<dbReference type="Gene3D" id="3.10.20.340">
    <property type="entry name" value="ArgJ beta chain, C-terminal domain"/>
    <property type="match status" value="1"/>
</dbReference>
<evidence type="ECO:0000256" key="6">
    <source>
        <dbReference type="ARBA" id="ARBA00023315"/>
    </source>
</evidence>
<keyword evidence="6" id="KW-0012">Acyltransferase</keyword>
<evidence type="ECO:0000256" key="4">
    <source>
        <dbReference type="ARBA" id="ARBA00022679"/>
    </source>
</evidence>
<dbReference type="GO" id="GO:0004042">
    <property type="term" value="F:L-glutamate N-acetyltransferase activity"/>
    <property type="evidence" value="ECO:0007669"/>
    <property type="project" value="TreeGrafter"/>
</dbReference>
<feature type="non-terminal residue" evidence="7">
    <location>
        <position position="290"/>
    </location>
</feature>
<evidence type="ECO:0000256" key="5">
    <source>
        <dbReference type="ARBA" id="ARBA00022813"/>
    </source>
</evidence>
<evidence type="ECO:0000256" key="3">
    <source>
        <dbReference type="ARBA" id="ARBA00022605"/>
    </source>
</evidence>
<comment type="similarity">
    <text evidence="1">Belongs to the ArgJ family.</text>
</comment>
<sequence length="290" mass="31345">LQWSFTTNKFLAAPVIVTKEQLKKTRNIKAIVINSGIANACTGEMGYRNARKTIEITSQYLGVEKKNIIVSSTGVIGRQLPMDKIEEGVRQCACKLSGTDGHSAAEAILTTDLVAKEIAVSIKVEGGSDIIIGGIAKGSGMIEPNMATMLSFITTNVKIPKNLLDEILSDEVGRSFNSITVDGCQSTNDMVIVIANSKSNVEIKNKKDKYYKKFKNALSLVMKDLAKKIVLDGEGATKLIELKVINAKNKVDAKKLALAVANSNLFKTAMFGQDLNWGRINVAMGSIPFS</sequence>
<feature type="non-terminal residue" evidence="7">
    <location>
        <position position="1"/>
    </location>
</feature>
<dbReference type="AlphaFoldDB" id="X1C0Q3"/>
<evidence type="ECO:0000256" key="1">
    <source>
        <dbReference type="ARBA" id="ARBA00006774"/>
    </source>
</evidence>
<dbReference type="FunFam" id="3.60.70.12:FF:000001">
    <property type="entry name" value="Arginine biosynthesis bifunctional protein ArgJ, chloroplastic"/>
    <property type="match status" value="1"/>
</dbReference>
<comment type="caution">
    <text evidence="7">The sequence shown here is derived from an EMBL/GenBank/DDBJ whole genome shotgun (WGS) entry which is preliminary data.</text>
</comment>
<dbReference type="PANTHER" id="PTHR23100:SF0">
    <property type="entry name" value="ARGININE BIOSYNTHESIS BIFUNCTIONAL PROTEIN ARGJ, MITOCHONDRIAL"/>
    <property type="match status" value="1"/>
</dbReference>
<evidence type="ECO:0000256" key="2">
    <source>
        <dbReference type="ARBA" id="ARBA00022571"/>
    </source>
</evidence>
<accession>X1C0Q3</accession>
<dbReference type="InterPro" id="IPR002813">
    <property type="entry name" value="Arg_biosynth_ArgJ"/>
</dbReference>
<dbReference type="InterPro" id="IPR016117">
    <property type="entry name" value="ArgJ-like_dom_sf"/>
</dbReference>
<keyword evidence="4" id="KW-0808">Transferase</keyword>
<dbReference type="PANTHER" id="PTHR23100">
    <property type="entry name" value="ARGININE BIOSYNTHESIS BIFUNCTIONAL PROTEIN ARGJ"/>
    <property type="match status" value="1"/>
</dbReference>
<keyword evidence="2" id="KW-0055">Arginine biosynthesis</keyword>
<dbReference type="Pfam" id="PF01960">
    <property type="entry name" value="ArgJ"/>
    <property type="match status" value="1"/>
</dbReference>
<dbReference type="EMBL" id="BART01021487">
    <property type="protein sequence ID" value="GAH00852.1"/>
    <property type="molecule type" value="Genomic_DNA"/>
</dbReference>
<dbReference type="HAMAP" id="MF_01106">
    <property type="entry name" value="ArgJ"/>
    <property type="match status" value="1"/>
</dbReference>